<feature type="transmembrane region" description="Helical" evidence="14">
    <location>
        <begin position="119"/>
        <end position="139"/>
    </location>
</feature>
<evidence type="ECO:0000256" key="5">
    <source>
        <dbReference type="ARBA" id="ARBA00022692"/>
    </source>
</evidence>
<name>A0A9N9H9B1_9GLOM</name>
<dbReference type="AlphaFoldDB" id="A0A9N9H9B1"/>
<evidence type="ECO:0000256" key="4">
    <source>
        <dbReference type="ARBA" id="ARBA00022475"/>
    </source>
</evidence>
<dbReference type="Proteomes" id="UP000789508">
    <property type="component" value="Unassembled WGS sequence"/>
</dbReference>
<evidence type="ECO:0000313" key="17">
    <source>
        <dbReference type="Proteomes" id="UP000789508"/>
    </source>
</evidence>
<keyword evidence="10 14" id="KW-0472">Membrane</keyword>
<evidence type="ECO:0000256" key="2">
    <source>
        <dbReference type="ARBA" id="ARBA00015897"/>
    </source>
</evidence>
<keyword evidence="17" id="KW-1185">Reference proteome</keyword>
<evidence type="ECO:0000256" key="14">
    <source>
        <dbReference type="SAM" id="Phobius"/>
    </source>
</evidence>
<comment type="subcellular location">
    <subcellularLocation>
        <location evidence="1">Cell membrane</location>
        <topology evidence="1">Multi-pass membrane protein</topology>
    </subcellularLocation>
</comment>
<feature type="transmembrane region" description="Helical" evidence="14">
    <location>
        <begin position="86"/>
        <end position="113"/>
    </location>
</feature>
<dbReference type="Gene3D" id="1.20.120.350">
    <property type="entry name" value="Voltage-gated potassium channels. Chain C"/>
    <property type="match status" value="1"/>
</dbReference>
<evidence type="ECO:0000256" key="13">
    <source>
        <dbReference type="SAM" id="MobiDB-lite"/>
    </source>
</evidence>
<dbReference type="SUPFAM" id="SSF81324">
    <property type="entry name" value="Voltage-gated potassium channels"/>
    <property type="match status" value="1"/>
</dbReference>
<proteinExistence type="predicted"/>
<gene>
    <name evidence="16" type="ORF">ALEPTO_LOCUS10533</name>
</gene>
<evidence type="ECO:0000256" key="12">
    <source>
        <dbReference type="ARBA" id="ARBA00031989"/>
    </source>
</evidence>
<evidence type="ECO:0000256" key="10">
    <source>
        <dbReference type="ARBA" id="ARBA00023136"/>
    </source>
</evidence>
<evidence type="ECO:0000256" key="1">
    <source>
        <dbReference type="ARBA" id="ARBA00004651"/>
    </source>
</evidence>
<feature type="transmembrane region" description="Helical" evidence="14">
    <location>
        <begin position="51"/>
        <end position="74"/>
    </location>
</feature>
<dbReference type="InterPro" id="IPR005821">
    <property type="entry name" value="Ion_trans_dom"/>
</dbReference>
<evidence type="ECO:0000256" key="3">
    <source>
        <dbReference type="ARBA" id="ARBA00022448"/>
    </source>
</evidence>
<evidence type="ECO:0000313" key="16">
    <source>
        <dbReference type="EMBL" id="CAG8668829.1"/>
    </source>
</evidence>
<keyword evidence="11" id="KW-0407">Ion channel</keyword>
<keyword evidence="6" id="KW-0851">Voltage-gated channel</keyword>
<reference evidence="16" key="1">
    <citation type="submission" date="2021-06" db="EMBL/GenBank/DDBJ databases">
        <authorList>
            <person name="Kallberg Y."/>
            <person name="Tangrot J."/>
            <person name="Rosling A."/>
        </authorList>
    </citation>
    <scope>NUCLEOTIDE SEQUENCE</scope>
    <source>
        <strain evidence="16">FL130A</strain>
    </source>
</reference>
<keyword evidence="7 14" id="KW-1133">Transmembrane helix</keyword>
<dbReference type="GO" id="GO:0034702">
    <property type="term" value="C:monoatomic ion channel complex"/>
    <property type="evidence" value="ECO:0007669"/>
    <property type="project" value="UniProtKB-KW"/>
</dbReference>
<feature type="domain" description="Ion transport" evidence="15">
    <location>
        <begin position="50"/>
        <end position="162"/>
    </location>
</feature>
<sequence length="226" mass="25605">MSYGTIPTSPDESSTNSSITITLQPNDKEKTDKSKLRETLAEFLESRKAHWLILLLVAADFLTVMTVIIISLYDPKKEDSPLVEQLLDLAFVINSIFVIEVILKLIVFGFSYFCKGEFGLLHGFDAFIVVATFVLEVFLKGKEAELVELLLLFRLWRVIKVVGAVAIGVAEYDEAHDSIREDKMKKLRATLRNVLGEVNTIAVEDQWTKEKKARVFDLVDDTLFED</sequence>
<keyword evidence="5 14" id="KW-0812">Transmembrane</keyword>
<evidence type="ECO:0000256" key="11">
    <source>
        <dbReference type="ARBA" id="ARBA00023303"/>
    </source>
</evidence>
<dbReference type="PANTHER" id="PTHR46480:SF1">
    <property type="entry name" value="VOLTAGE-GATED HYDROGEN CHANNEL 1"/>
    <property type="match status" value="1"/>
</dbReference>
<protein>
    <recommendedName>
        <fullName evidence="2">Voltage-gated hydrogen channel 1</fullName>
    </recommendedName>
    <alternativeName>
        <fullName evidence="12">Hydrogen voltage-gated channel 1</fullName>
    </alternativeName>
</protein>
<feature type="compositionally biased region" description="Polar residues" evidence="13">
    <location>
        <begin position="1"/>
        <end position="25"/>
    </location>
</feature>
<evidence type="ECO:0000259" key="15">
    <source>
        <dbReference type="Pfam" id="PF00520"/>
    </source>
</evidence>
<keyword evidence="9" id="KW-0406">Ion transport</keyword>
<accession>A0A9N9H9B1</accession>
<dbReference type="GO" id="GO:0030171">
    <property type="term" value="F:voltage-gated proton channel activity"/>
    <property type="evidence" value="ECO:0007669"/>
    <property type="project" value="InterPro"/>
</dbReference>
<dbReference type="PANTHER" id="PTHR46480">
    <property type="entry name" value="F20B24.22"/>
    <property type="match status" value="1"/>
</dbReference>
<dbReference type="Pfam" id="PF00520">
    <property type="entry name" value="Ion_trans"/>
    <property type="match status" value="1"/>
</dbReference>
<evidence type="ECO:0000256" key="6">
    <source>
        <dbReference type="ARBA" id="ARBA00022882"/>
    </source>
</evidence>
<organism evidence="16 17">
    <name type="scientific">Ambispora leptoticha</name>
    <dbReference type="NCBI Taxonomy" id="144679"/>
    <lineage>
        <taxon>Eukaryota</taxon>
        <taxon>Fungi</taxon>
        <taxon>Fungi incertae sedis</taxon>
        <taxon>Mucoromycota</taxon>
        <taxon>Glomeromycotina</taxon>
        <taxon>Glomeromycetes</taxon>
        <taxon>Archaeosporales</taxon>
        <taxon>Ambisporaceae</taxon>
        <taxon>Ambispora</taxon>
    </lineage>
</organism>
<keyword evidence="8" id="KW-0175">Coiled coil</keyword>
<evidence type="ECO:0000256" key="9">
    <source>
        <dbReference type="ARBA" id="ARBA00023065"/>
    </source>
</evidence>
<evidence type="ECO:0000256" key="8">
    <source>
        <dbReference type="ARBA" id="ARBA00023054"/>
    </source>
</evidence>
<dbReference type="GO" id="GO:0005886">
    <property type="term" value="C:plasma membrane"/>
    <property type="evidence" value="ECO:0007669"/>
    <property type="project" value="UniProtKB-SubCell"/>
</dbReference>
<comment type="caution">
    <text evidence="16">The sequence shown here is derived from an EMBL/GenBank/DDBJ whole genome shotgun (WGS) entry which is preliminary data.</text>
</comment>
<keyword evidence="3" id="KW-0813">Transport</keyword>
<keyword evidence="4" id="KW-1003">Cell membrane</keyword>
<dbReference type="InterPro" id="IPR031846">
    <property type="entry name" value="Hvcn1"/>
</dbReference>
<dbReference type="EMBL" id="CAJVPS010012071">
    <property type="protein sequence ID" value="CAG8668829.1"/>
    <property type="molecule type" value="Genomic_DNA"/>
</dbReference>
<evidence type="ECO:0000256" key="7">
    <source>
        <dbReference type="ARBA" id="ARBA00022989"/>
    </source>
</evidence>
<dbReference type="InterPro" id="IPR027359">
    <property type="entry name" value="Volt_channel_dom_sf"/>
</dbReference>
<dbReference type="OrthoDB" id="427456at2759"/>
<feature type="region of interest" description="Disordered" evidence="13">
    <location>
        <begin position="1"/>
        <end position="30"/>
    </location>
</feature>